<feature type="binding site" evidence="10">
    <location>
        <position position="43"/>
    </location>
    <ligand>
        <name>alpha-D-mannose 1-phosphate</name>
        <dbReference type="ChEBI" id="CHEBI:58409"/>
    </ligand>
</feature>
<dbReference type="PANTHER" id="PTHR10466">
    <property type="entry name" value="PHOSPHOMANNOMUTASE"/>
    <property type="match status" value="1"/>
</dbReference>
<dbReference type="EMBL" id="JALNTZ010000430">
    <property type="protein sequence ID" value="KAJ3634489.1"/>
    <property type="molecule type" value="Genomic_DNA"/>
</dbReference>
<accession>A0AA38M051</accession>
<dbReference type="AlphaFoldDB" id="A0AA38M051"/>
<keyword evidence="14" id="KW-1185">Reference proteome</keyword>
<dbReference type="GO" id="GO:0009298">
    <property type="term" value="P:GDP-mannose biosynthetic process"/>
    <property type="evidence" value="ECO:0007669"/>
    <property type="project" value="InterPro"/>
</dbReference>
<evidence type="ECO:0000256" key="8">
    <source>
        <dbReference type="ARBA" id="ARBA00022842"/>
    </source>
</evidence>
<feature type="binding site" evidence="11">
    <location>
        <position position="129"/>
    </location>
    <ligand>
        <name>Mg(2+)</name>
        <dbReference type="ChEBI" id="CHEBI:18420"/>
        <label>1</label>
    </ligand>
</feature>
<feature type="binding site" evidence="10">
    <location>
        <position position="99"/>
    </location>
    <ligand>
        <name>alpha-D-mannose 1-phosphate</name>
        <dbReference type="ChEBI" id="CHEBI:58409"/>
    </ligand>
</feature>
<dbReference type="NCBIfam" id="TIGR01484">
    <property type="entry name" value="HAD-SF-IIB"/>
    <property type="match status" value="1"/>
</dbReference>
<evidence type="ECO:0000256" key="5">
    <source>
        <dbReference type="ARBA" id="ARBA00012730"/>
    </source>
</evidence>
<proteinExistence type="inferred from homology"/>
<evidence type="ECO:0000256" key="9">
    <source>
        <dbReference type="ARBA" id="ARBA00023235"/>
    </source>
</evidence>
<comment type="catalytic activity">
    <reaction evidence="12">
        <text>alpha-D-mannose 1-phosphate = D-mannose 6-phosphate</text>
        <dbReference type="Rhea" id="RHEA:11140"/>
        <dbReference type="ChEBI" id="CHEBI:58409"/>
        <dbReference type="ChEBI" id="CHEBI:58735"/>
        <dbReference type="EC" id="5.4.2.8"/>
    </reaction>
</comment>
<dbReference type="GO" id="GO:0005829">
    <property type="term" value="C:cytosol"/>
    <property type="evidence" value="ECO:0007669"/>
    <property type="project" value="TreeGrafter"/>
</dbReference>
<feature type="binding site" evidence="11">
    <location>
        <position position="160"/>
    </location>
    <ligand>
        <name>Mg(2+)</name>
        <dbReference type="ChEBI" id="CHEBI:18420"/>
        <label>1</label>
    </ligand>
</feature>
<evidence type="ECO:0000256" key="10">
    <source>
        <dbReference type="PIRSR" id="PIRSR605002-2"/>
    </source>
</evidence>
<feature type="binding site" evidence="10">
    <location>
        <position position="101"/>
    </location>
    <ligand>
        <name>alpha-D-mannose 1-phosphate</name>
        <dbReference type="ChEBI" id="CHEBI:58409"/>
    </ligand>
</feature>
<dbReference type="InterPro" id="IPR005002">
    <property type="entry name" value="PMM"/>
</dbReference>
<keyword evidence="9 12" id="KW-0413">Isomerase</keyword>
<dbReference type="FunFam" id="3.30.1240.20:FF:000001">
    <property type="entry name" value="Phosphomannomutase"/>
    <property type="match status" value="1"/>
</dbReference>
<comment type="subcellular location">
    <subcellularLocation>
        <location evidence="1 12">Cytoplasm</location>
    </subcellularLocation>
</comment>
<dbReference type="EC" id="5.4.2.8" evidence="5 12"/>
<keyword evidence="8 11" id="KW-0460">Magnesium</keyword>
<dbReference type="InterPro" id="IPR036412">
    <property type="entry name" value="HAD-like_sf"/>
</dbReference>
<keyword evidence="6 12" id="KW-0963">Cytoplasm</keyword>
<dbReference type="GO" id="GO:0006487">
    <property type="term" value="P:protein N-linked glycosylation"/>
    <property type="evidence" value="ECO:0007669"/>
    <property type="project" value="TreeGrafter"/>
</dbReference>
<feature type="binding site" evidence="11">
    <location>
        <position position="165"/>
    </location>
    <ligand>
        <name>Mg(2+)</name>
        <dbReference type="ChEBI" id="CHEBI:18420"/>
        <label>1</label>
    </ligand>
</feature>
<comment type="function">
    <text evidence="12">Involved in the synthesis of the GDP-mannose and dolichol-phosphate-mannose required for a number of critical mannosyl transfer reactions.</text>
</comment>
<name>A0AA38M051_9CUCU</name>
<evidence type="ECO:0000256" key="7">
    <source>
        <dbReference type="ARBA" id="ARBA00022723"/>
    </source>
</evidence>
<evidence type="ECO:0000313" key="13">
    <source>
        <dbReference type="EMBL" id="KAJ3634489.1"/>
    </source>
</evidence>
<comment type="cofactor">
    <cofactor evidence="11">
        <name>Mg(2+)</name>
        <dbReference type="ChEBI" id="CHEBI:18420"/>
    </cofactor>
</comment>
<evidence type="ECO:0000256" key="11">
    <source>
        <dbReference type="PIRSR" id="PIRSR605002-3"/>
    </source>
</evidence>
<evidence type="ECO:0000256" key="12">
    <source>
        <dbReference type="RuleBase" id="RU361118"/>
    </source>
</evidence>
<dbReference type="InterPro" id="IPR043169">
    <property type="entry name" value="PMM_cap"/>
</dbReference>
<evidence type="ECO:0000256" key="3">
    <source>
        <dbReference type="ARBA" id="ARBA00009736"/>
    </source>
</evidence>
<comment type="pathway">
    <text evidence="2 12">Nucleotide-sugar biosynthesis; GDP-alpha-D-mannose biosynthesis; alpha-D-mannose 1-phosphate from D-fructose 6-phosphate: step 2/2.</text>
</comment>
<evidence type="ECO:0000256" key="6">
    <source>
        <dbReference type="ARBA" id="ARBA00022490"/>
    </source>
</evidence>
<evidence type="ECO:0000256" key="1">
    <source>
        <dbReference type="ARBA" id="ARBA00004496"/>
    </source>
</evidence>
<evidence type="ECO:0000256" key="2">
    <source>
        <dbReference type="ARBA" id="ARBA00004699"/>
    </source>
</evidence>
<organism evidence="13 14">
    <name type="scientific">Zophobas morio</name>
    <dbReference type="NCBI Taxonomy" id="2755281"/>
    <lineage>
        <taxon>Eukaryota</taxon>
        <taxon>Metazoa</taxon>
        <taxon>Ecdysozoa</taxon>
        <taxon>Arthropoda</taxon>
        <taxon>Hexapoda</taxon>
        <taxon>Insecta</taxon>
        <taxon>Pterygota</taxon>
        <taxon>Neoptera</taxon>
        <taxon>Endopterygota</taxon>
        <taxon>Coleoptera</taxon>
        <taxon>Polyphaga</taxon>
        <taxon>Cucujiformia</taxon>
        <taxon>Tenebrionidae</taxon>
        <taxon>Zophobas</taxon>
    </lineage>
</organism>
<dbReference type="PANTHER" id="PTHR10466:SF0">
    <property type="entry name" value="PHOSPHOMANNOMUTASE"/>
    <property type="match status" value="1"/>
</dbReference>
<reference evidence="13" key="1">
    <citation type="journal article" date="2023" name="G3 (Bethesda)">
        <title>Whole genome assemblies of Zophobas morio and Tenebrio molitor.</title>
        <authorList>
            <person name="Kaur S."/>
            <person name="Stinson S.A."/>
            <person name="diCenzo G.C."/>
        </authorList>
    </citation>
    <scope>NUCLEOTIDE SEQUENCE</scope>
    <source>
        <strain evidence="13">QUZm001</strain>
    </source>
</reference>
<gene>
    <name evidence="13" type="ORF">Zmor_016435</name>
</gene>
<dbReference type="GO" id="GO:0046872">
    <property type="term" value="F:metal ion binding"/>
    <property type="evidence" value="ECO:0007669"/>
    <property type="project" value="UniProtKB-KW"/>
</dbReference>
<dbReference type="Pfam" id="PF03332">
    <property type="entry name" value="PMM"/>
    <property type="match status" value="2"/>
</dbReference>
<dbReference type="GO" id="GO:0004615">
    <property type="term" value="F:phosphomannomutase activity"/>
    <property type="evidence" value="ECO:0007669"/>
    <property type="project" value="UniProtKB-EC"/>
</dbReference>
<evidence type="ECO:0000256" key="4">
    <source>
        <dbReference type="ARBA" id="ARBA00011738"/>
    </source>
</evidence>
<comment type="similarity">
    <text evidence="3 12">Belongs to the eukaryotic PMM family.</text>
</comment>
<dbReference type="GO" id="GO:0006013">
    <property type="term" value="P:mannose metabolic process"/>
    <property type="evidence" value="ECO:0007669"/>
    <property type="project" value="TreeGrafter"/>
</dbReference>
<dbReference type="Proteomes" id="UP001168821">
    <property type="component" value="Unassembled WGS sequence"/>
</dbReference>
<dbReference type="Gene3D" id="3.30.1240.20">
    <property type="match status" value="1"/>
</dbReference>
<dbReference type="SUPFAM" id="SSF56784">
    <property type="entry name" value="HAD-like"/>
    <property type="match status" value="1"/>
</dbReference>
<evidence type="ECO:0000313" key="14">
    <source>
        <dbReference type="Proteomes" id="UP001168821"/>
    </source>
</evidence>
<feature type="binding site" evidence="10">
    <location>
        <position position="61"/>
    </location>
    <ligand>
        <name>alpha-D-mannose 1-phosphate</name>
        <dbReference type="ChEBI" id="CHEBI:58409"/>
    </ligand>
</feature>
<feature type="binding site" evidence="10">
    <location>
        <position position="54"/>
    </location>
    <ligand>
        <name>alpha-D-mannose 1-phosphate</name>
        <dbReference type="ChEBI" id="CHEBI:58409"/>
    </ligand>
</feature>
<protein>
    <recommendedName>
        <fullName evidence="5 12">Phosphomannomutase</fullName>
        <ecNumber evidence="5 12">5.4.2.8</ecNumber>
    </recommendedName>
</protein>
<comment type="caution">
    <text evidence="13">The sequence shown here is derived from an EMBL/GenBank/DDBJ whole genome shotgun (WGS) entry which is preliminary data.</text>
</comment>
<sequence length="187" mass="21985">MCLLKSIVEHFGEENLQKFINYCLIYIANVNIPVKRGTFIEFRNGMINISPIGRNCSYKERLEFHEYDKVHRIREAMITDLQHKFPEMDMQFSIGGQISFDCFPVGWDKTFCLRHLQKHDFRFIHFYGDKSEEVLVYSFFLNKTFYVSREEQGGNDHELFCSKKTIGHAVTSPEHTAALVEKQFGPL</sequence>
<dbReference type="InterPro" id="IPR006379">
    <property type="entry name" value="HAD-SF_hydro_IIB"/>
</dbReference>
<keyword evidence="7 11" id="KW-0479">Metal-binding</keyword>
<comment type="subunit">
    <text evidence="4 12">Homodimer.</text>
</comment>